<feature type="transmembrane region" description="Helical" evidence="6">
    <location>
        <begin position="129"/>
        <end position="148"/>
    </location>
</feature>
<dbReference type="AlphaFoldDB" id="A0A813JJ61"/>
<feature type="compositionally biased region" description="Polar residues" evidence="5">
    <location>
        <begin position="342"/>
        <end position="358"/>
    </location>
</feature>
<dbReference type="GO" id="GO:0061630">
    <property type="term" value="F:ubiquitin protein ligase activity"/>
    <property type="evidence" value="ECO:0007669"/>
    <property type="project" value="TreeGrafter"/>
</dbReference>
<proteinExistence type="predicted"/>
<dbReference type="Gene3D" id="3.30.40.10">
    <property type="entry name" value="Zinc/RING finger domain, C3HC4 (zinc finger)"/>
    <property type="match status" value="1"/>
</dbReference>
<dbReference type="PANTHER" id="PTHR45931:SF3">
    <property type="entry name" value="RING ZINC FINGER-CONTAINING PROTEIN"/>
    <property type="match status" value="1"/>
</dbReference>
<dbReference type="SMART" id="SM00184">
    <property type="entry name" value="RING"/>
    <property type="match status" value="1"/>
</dbReference>
<dbReference type="SUPFAM" id="SSF57850">
    <property type="entry name" value="RING/U-box"/>
    <property type="match status" value="1"/>
</dbReference>
<keyword evidence="6" id="KW-0472">Membrane</keyword>
<feature type="region of interest" description="Disordered" evidence="5">
    <location>
        <begin position="307"/>
        <end position="371"/>
    </location>
</feature>
<dbReference type="InterPro" id="IPR051834">
    <property type="entry name" value="RING_finger_E3_ligase"/>
</dbReference>
<dbReference type="GO" id="GO:0006511">
    <property type="term" value="P:ubiquitin-dependent protein catabolic process"/>
    <property type="evidence" value="ECO:0007669"/>
    <property type="project" value="TreeGrafter"/>
</dbReference>
<evidence type="ECO:0000256" key="6">
    <source>
        <dbReference type="SAM" id="Phobius"/>
    </source>
</evidence>
<dbReference type="Pfam" id="PF13639">
    <property type="entry name" value="zf-RING_2"/>
    <property type="match status" value="1"/>
</dbReference>
<feature type="compositionally biased region" description="Low complexity" evidence="5">
    <location>
        <begin position="322"/>
        <end position="332"/>
    </location>
</feature>
<keyword evidence="2 4" id="KW-0863">Zinc-finger</keyword>
<feature type="transmembrane region" description="Helical" evidence="6">
    <location>
        <begin position="38"/>
        <end position="58"/>
    </location>
</feature>
<accession>A0A813JJ61</accession>
<evidence type="ECO:0000313" key="9">
    <source>
        <dbReference type="Proteomes" id="UP000626109"/>
    </source>
</evidence>
<evidence type="ECO:0000313" key="8">
    <source>
        <dbReference type="EMBL" id="CAE8680047.1"/>
    </source>
</evidence>
<dbReference type="InterPro" id="IPR001841">
    <property type="entry name" value="Znf_RING"/>
</dbReference>
<dbReference type="PANTHER" id="PTHR45931">
    <property type="entry name" value="SI:CH211-59O9.10"/>
    <property type="match status" value="1"/>
</dbReference>
<feature type="transmembrane region" description="Helical" evidence="6">
    <location>
        <begin position="70"/>
        <end position="89"/>
    </location>
</feature>
<dbReference type="GO" id="GO:0005634">
    <property type="term" value="C:nucleus"/>
    <property type="evidence" value="ECO:0007669"/>
    <property type="project" value="TreeGrafter"/>
</dbReference>
<keyword evidence="6" id="KW-0812">Transmembrane</keyword>
<comment type="caution">
    <text evidence="8">The sequence shown here is derived from an EMBL/GenBank/DDBJ whole genome shotgun (WGS) entry which is preliminary data.</text>
</comment>
<dbReference type="CDD" id="cd16454">
    <property type="entry name" value="RING-H2_PA-TM-RING"/>
    <property type="match status" value="1"/>
</dbReference>
<evidence type="ECO:0000256" key="1">
    <source>
        <dbReference type="ARBA" id="ARBA00022723"/>
    </source>
</evidence>
<evidence type="ECO:0000256" key="4">
    <source>
        <dbReference type="PROSITE-ProRule" id="PRU00175"/>
    </source>
</evidence>
<keyword evidence="1" id="KW-0479">Metal-binding</keyword>
<dbReference type="EMBL" id="CAJNNW010025817">
    <property type="protein sequence ID" value="CAE8680047.1"/>
    <property type="molecule type" value="Genomic_DNA"/>
</dbReference>
<sequence length="371" mass="39997">MLWPSLLSRQTRENLWLNLAEQGLGGQRAVLFLYRAQVAEALTGICLLPGNILLFFLLEDNALFTLRSATEILVLALVPVLMGPIRIVLALRQERACREIAVSGGVQGDYVAAAQQLVDLSSSPTGRRLNLVSAMMLSWLAGIMLWGVTMPPCDQFSEVLFWEIEKNEVSCEALGLTTSMLFAAGMLTFGFGLAVHTGLNFLIERARPRPAGLTEELLALLPSHKYGVTPSGSTLPALSRGADATEAEDADDHVCSVCLENFSHGEVVRELPCRHTFHIGCIDDWLKRTPSCPMRCEPDLRTWSTAAGLSLRGQPRREADADAVSSDAESTDGNGRPKAPGQNDQATSPGEASGSSSPRPVMLGSASDHLT</sequence>
<name>A0A813JJ61_POLGL</name>
<gene>
    <name evidence="8" type="ORF">PGLA2088_LOCUS21697</name>
</gene>
<evidence type="ECO:0000259" key="7">
    <source>
        <dbReference type="PROSITE" id="PS50089"/>
    </source>
</evidence>
<protein>
    <recommendedName>
        <fullName evidence="7">RING-type domain-containing protein</fullName>
    </recommendedName>
</protein>
<dbReference type="PROSITE" id="PS50089">
    <property type="entry name" value="ZF_RING_2"/>
    <property type="match status" value="1"/>
</dbReference>
<dbReference type="InterPro" id="IPR013083">
    <property type="entry name" value="Znf_RING/FYVE/PHD"/>
</dbReference>
<dbReference type="GO" id="GO:0008270">
    <property type="term" value="F:zinc ion binding"/>
    <property type="evidence" value="ECO:0007669"/>
    <property type="project" value="UniProtKB-KW"/>
</dbReference>
<evidence type="ECO:0000256" key="5">
    <source>
        <dbReference type="SAM" id="MobiDB-lite"/>
    </source>
</evidence>
<dbReference type="Proteomes" id="UP000626109">
    <property type="component" value="Unassembled WGS sequence"/>
</dbReference>
<feature type="transmembrane region" description="Helical" evidence="6">
    <location>
        <begin position="180"/>
        <end position="203"/>
    </location>
</feature>
<evidence type="ECO:0000256" key="3">
    <source>
        <dbReference type="ARBA" id="ARBA00022833"/>
    </source>
</evidence>
<evidence type="ECO:0000256" key="2">
    <source>
        <dbReference type="ARBA" id="ARBA00022771"/>
    </source>
</evidence>
<organism evidence="8 9">
    <name type="scientific">Polarella glacialis</name>
    <name type="common">Dinoflagellate</name>
    <dbReference type="NCBI Taxonomy" id="89957"/>
    <lineage>
        <taxon>Eukaryota</taxon>
        <taxon>Sar</taxon>
        <taxon>Alveolata</taxon>
        <taxon>Dinophyceae</taxon>
        <taxon>Suessiales</taxon>
        <taxon>Suessiaceae</taxon>
        <taxon>Polarella</taxon>
    </lineage>
</organism>
<keyword evidence="3" id="KW-0862">Zinc</keyword>
<feature type="domain" description="RING-type" evidence="7">
    <location>
        <begin position="255"/>
        <end position="294"/>
    </location>
</feature>
<keyword evidence="6" id="KW-1133">Transmembrane helix</keyword>
<reference evidence="8" key="1">
    <citation type="submission" date="2021-02" db="EMBL/GenBank/DDBJ databases">
        <authorList>
            <person name="Dougan E. K."/>
            <person name="Rhodes N."/>
            <person name="Thang M."/>
            <person name="Chan C."/>
        </authorList>
    </citation>
    <scope>NUCLEOTIDE SEQUENCE</scope>
</reference>